<evidence type="ECO:0000313" key="8">
    <source>
        <dbReference type="EMBL" id="JAI65451.1"/>
    </source>
</evidence>
<dbReference type="InterPro" id="IPR004140">
    <property type="entry name" value="Exo70"/>
</dbReference>
<evidence type="ECO:0000259" key="7">
    <source>
        <dbReference type="Pfam" id="PF03081"/>
    </source>
</evidence>
<dbReference type="Pfam" id="PF03081">
    <property type="entry name" value="Exo70_C"/>
    <property type="match status" value="1"/>
</dbReference>
<accession>A0A0P4WFK6</accession>
<feature type="region of interest" description="Disordered" evidence="6">
    <location>
        <begin position="236"/>
        <end position="269"/>
    </location>
</feature>
<evidence type="ECO:0000256" key="4">
    <source>
        <dbReference type="ARBA" id="ARBA00026169"/>
    </source>
</evidence>
<protein>
    <recommendedName>
        <fullName evidence="4 5">Exocyst complex component 7</fullName>
    </recommendedName>
    <alternativeName>
        <fullName evidence="5">Exocyst complex component Exo70</fullName>
    </alternativeName>
</protein>
<proteinExistence type="inferred from homology"/>
<dbReference type="PANTHER" id="PTHR12542">
    <property type="entry name" value="EXOCYST COMPLEX PROTEIN EXO70"/>
    <property type="match status" value="1"/>
</dbReference>
<evidence type="ECO:0000256" key="1">
    <source>
        <dbReference type="ARBA" id="ARBA00006756"/>
    </source>
</evidence>
<keyword evidence="5" id="KW-0653">Protein transport</keyword>
<dbReference type="GO" id="GO:0005546">
    <property type="term" value="F:phosphatidylinositol-4,5-bisphosphate binding"/>
    <property type="evidence" value="ECO:0007669"/>
    <property type="project" value="InterPro"/>
</dbReference>
<dbReference type="AlphaFoldDB" id="A0A0P4WFK6"/>
<keyword evidence="2 5" id="KW-0813">Transport</keyword>
<dbReference type="InterPro" id="IPR016159">
    <property type="entry name" value="Cullin_repeat-like_dom_sf"/>
</dbReference>
<evidence type="ECO:0000256" key="5">
    <source>
        <dbReference type="RuleBase" id="RU365026"/>
    </source>
</evidence>
<name>A0A0P4WFK6_SCYOL</name>
<dbReference type="Gene3D" id="1.20.1280.170">
    <property type="entry name" value="Exocyst complex component Exo70"/>
    <property type="match status" value="2"/>
</dbReference>
<evidence type="ECO:0000256" key="2">
    <source>
        <dbReference type="ARBA" id="ARBA00022448"/>
    </source>
</evidence>
<reference evidence="8" key="1">
    <citation type="submission" date="2015-09" db="EMBL/GenBank/DDBJ databases">
        <title>Scylla olivacea transcriptome.</title>
        <authorList>
            <person name="Ikhwanuddin M."/>
        </authorList>
    </citation>
    <scope>NUCLEOTIDE SEQUENCE</scope>
</reference>
<dbReference type="Pfam" id="PF20669">
    <property type="entry name" value="Exo70_N"/>
    <property type="match status" value="1"/>
</dbReference>
<feature type="domain" description="Exocyst complex subunit Exo70 C-terminal" evidence="7">
    <location>
        <begin position="340"/>
        <end position="703"/>
    </location>
</feature>
<evidence type="ECO:0000256" key="3">
    <source>
        <dbReference type="ARBA" id="ARBA00022483"/>
    </source>
</evidence>
<feature type="compositionally biased region" description="Polar residues" evidence="6">
    <location>
        <begin position="237"/>
        <end position="252"/>
    </location>
</feature>
<dbReference type="GO" id="GO:0015031">
    <property type="term" value="P:protein transport"/>
    <property type="evidence" value="ECO:0007669"/>
    <property type="project" value="UniProtKB-KW"/>
</dbReference>
<dbReference type="GO" id="GO:0000145">
    <property type="term" value="C:exocyst"/>
    <property type="evidence" value="ECO:0007669"/>
    <property type="project" value="InterPro"/>
</dbReference>
<dbReference type="PANTHER" id="PTHR12542:SF41">
    <property type="entry name" value="EXOCYST COMPLEX COMPONENT 7"/>
    <property type="match status" value="1"/>
</dbReference>
<dbReference type="GO" id="GO:0006887">
    <property type="term" value="P:exocytosis"/>
    <property type="evidence" value="ECO:0007669"/>
    <property type="project" value="UniProtKB-KW"/>
</dbReference>
<evidence type="ECO:0000256" key="6">
    <source>
        <dbReference type="SAM" id="MobiDB-lite"/>
    </source>
</evidence>
<dbReference type="SUPFAM" id="SSF74788">
    <property type="entry name" value="Cullin repeat-like"/>
    <property type="match status" value="1"/>
</dbReference>
<keyword evidence="3 5" id="KW-0268">Exocytosis</keyword>
<sequence>MMIEQNLEKKLNVTKQLEKEVNQLASVRDILGRSSQVATNVGNILDSFEHRLARLETTILPLYQQTGNLQRRQLNTEKTLQELDHVIGYYNVAGQVESLVKERPSSIGVPQYLQAMDRLAETCKYFEENKPESVEIENVTSQFEIGTDALGKEFRDELSKYQKPVPPVTTLELLEEEEINEETLSGVELVPPGVREDLRAIAAWLDKHNNTDRLTVYAKLRSDALKQSLRALRDYQRSSSMERGQGTGSLNSPGPLRGRLTKVDSTSKSRTLKISNKANRILQKAITGHVSSRRQGSPGHPSYPLHGTLTSPHELFPEVWVPTEGLEDTEVELYLNQVSALHCLAFAEYLLAQQLVPEDRVTRTFEMILKDPMDQLVTEGEGLATQARRSVSRGDYQAMLSVLAMLRHVTNIQPEYDRLLTNCQTSIRAKFAAIIHMLQETCVKALEGFVDSVKSDGERGLPKDGTVHQITSNALIFTEQLLDYTPTLAPILQRDMLLTNALSNLPRNADASLQAKALLGAYVKRVLANLCLAFVSRSETYSDATLRAIFRLNNYNYILKTLLNSELLNLVALVEPQCDKMYNDQIMEQKRLYSQSWSRVLHYLNPEDMPPSVIQAGKLRDKDRQLIKEAFAGFNKEMEEMSRVQRSYSIPDRELRESLKRDNMEYILPKYQAFYDRYVNVAFTKNTEKYIKYSPADVSNMVDKFFDVAA</sequence>
<dbReference type="EMBL" id="GDRN01059976">
    <property type="protein sequence ID" value="JAI65451.1"/>
    <property type="molecule type" value="Transcribed_RNA"/>
</dbReference>
<organism evidence="8">
    <name type="scientific">Scylla olivacea</name>
    <name type="common">Orange mud crab</name>
    <name type="synonym">Cancer olivacea</name>
    <dbReference type="NCBI Taxonomy" id="85551"/>
    <lineage>
        <taxon>Eukaryota</taxon>
        <taxon>Metazoa</taxon>
        <taxon>Ecdysozoa</taxon>
        <taxon>Arthropoda</taxon>
        <taxon>Crustacea</taxon>
        <taxon>Multicrustacea</taxon>
        <taxon>Malacostraca</taxon>
        <taxon>Eumalacostraca</taxon>
        <taxon>Eucarida</taxon>
        <taxon>Decapoda</taxon>
        <taxon>Pleocyemata</taxon>
        <taxon>Brachyura</taxon>
        <taxon>Eubrachyura</taxon>
        <taxon>Portunoidea</taxon>
        <taxon>Portunidae</taxon>
        <taxon>Portuninae</taxon>
        <taxon>Scylla</taxon>
    </lineage>
</organism>
<dbReference type="InterPro" id="IPR046364">
    <property type="entry name" value="Exo70_C"/>
</dbReference>
<comment type="function">
    <text evidence="5">Component of the exocyst complex involved in the docking of exocytic vesicles with fusion sites on the plasma membrane.</text>
</comment>
<comment type="similarity">
    <text evidence="1 5">Belongs to the EXO70 family.</text>
</comment>